<dbReference type="AlphaFoldDB" id="A0AAE3VMP4"/>
<evidence type="ECO:0000313" key="1">
    <source>
        <dbReference type="EMBL" id="MDQ0314944.1"/>
    </source>
</evidence>
<proteinExistence type="predicted"/>
<dbReference type="EMBL" id="JAUSUL010000001">
    <property type="protein sequence ID" value="MDQ0314944.1"/>
    <property type="molecule type" value="Genomic_DNA"/>
</dbReference>
<organism evidence="1 2">
    <name type="scientific">Amorphus orientalis</name>
    <dbReference type="NCBI Taxonomy" id="649198"/>
    <lineage>
        <taxon>Bacteria</taxon>
        <taxon>Pseudomonadati</taxon>
        <taxon>Pseudomonadota</taxon>
        <taxon>Alphaproteobacteria</taxon>
        <taxon>Hyphomicrobiales</taxon>
        <taxon>Amorphaceae</taxon>
        <taxon>Amorphus</taxon>
    </lineage>
</organism>
<comment type="caution">
    <text evidence="1">The sequence shown here is derived from an EMBL/GenBank/DDBJ whole genome shotgun (WGS) entry which is preliminary data.</text>
</comment>
<sequence length="201" mass="22608">MCASPRTHFDICLFDANAILGKFVGPEFDTESTLSFSRWTVWPPKRLCFAFVGRRNFLRSPTLGRKRYRASALIPSSRASRRKHEMRRHRQSCAKPLAERHRACGRMLGQATTSASRQPTARSPARGDSLVCIAGTFPKSARISLRKTRENSKRKIAGFTLCAEACTIQARESAPRQNQIVGWLVGYAPVSSDKMYLKTMI</sequence>
<accession>A0AAE3VMP4</accession>
<gene>
    <name evidence="1" type="ORF">J2S73_001381</name>
</gene>
<keyword evidence="2" id="KW-1185">Reference proteome</keyword>
<evidence type="ECO:0000313" key="2">
    <source>
        <dbReference type="Proteomes" id="UP001229244"/>
    </source>
</evidence>
<reference evidence="1" key="1">
    <citation type="submission" date="2023-07" db="EMBL/GenBank/DDBJ databases">
        <title>Genomic Encyclopedia of Type Strains, Phase IV (KMG-IV): sequencing the most valuable type-strain genomes for metagenomic binning, comparative biology and taxonomic classification.</title>
        <authorList>
            <person name="Goeker M."/>
        </authorList>
    </citation>
    <scope>NUCLEOTIDE SEQUENCE</scope>
    <source>
        <strain evidence="1">DSM 21202</strain>
    </source>
</reference>
<name>A0AAE3VMP4_9HYPH</name>
<protein>
    <submittedName>
        <fullName evidence="1">Uncharacterized protein</fullName>
    </submittedName>
</protein>
<dbReference type="Proteomes" id="UP001229244">
    <property type="component" value="Unassembled WGS sequence"/>
</dbReference>